<sequence length="488" mass="55222">MKLTKKITIGAITALIATSSIMLLTQPLNSKIQAADTSSDTVLLTHNSYVYNDQGERKKTYQGQKKPVFTAGAKFKYLGGKTYNNKGKRYYYLGDYGYIKAANAKPITNQGQSDTLWLNHNAYIYNKNGHRLKNYRGNKKLYWGHTIKYVGKTKPVTIDSKKYYLLNDDNYHQSWLPYRTIKGNQYYNLGKGGYVKAANVGKIAGQPLYTSEATVTLIPYPGVKDIPVEGSNKEYKKGDKVTVDGITGMYNGNRGDINYRIKGTKTAFIDENNIKVKPRQKLKEYTKRTYITVLNNTDNYNIQGEKKSNKTPKDSTAFIKGINMPVSELLYIWIPSKGKAELFYRLQDLWSEGIRSQQSTNFYENNRDNLSYIKATDVKYVSGPMLKPENTTEEAKKDITIASKTDKQALQQLINQEATIKNSNNYKNTDNLEAKNAYDGALKIAKAVNSSSKSSIIQVKQAVWLLNKNQKNIENPEPTTVLNDSFPI</sequence>
<dbReference type="KEGG" id="lae:LBAT_1578"/>
<feature type="domain" description="S-layer protein C-terminal" evidence="2">
    <location>
        <begin position="114"/>
        <end position="171"/>
    </location>
</feature>
<reference evidence="3 4" key="1">
    <citation type="submission" date="2015-03" db="EMBL/GenBank/DDBJ databases">
        <title>Complete genome sequence of Lactobacillus acetotolerans NBRC 13120.</title>
        <authorList>
            <person name="Toh H."/>
            <person name="Morita H."/>
            <person name="Fujita N."/>
        </authorList>
    </citation>
    <scope>NUCLEOTIDE SEQUENCE [LARGE SCALE GENOMIC DNA]</scope>
    <source>
        <strain evidence="3 4">NBRC 13120</strain>
    </source>
</reference>
<dbReference type="RefSeq" id="WP_060459828.1">
    <property type="nucleotide sequence ID" value="NZ_AP014808.1"/>
</dbReference>
<feature type="chain" id="PRO_5038988203" evidence="1">
    <location>
        <begin position="31"/>
        <end position="488"/>
    </location>
</feature>
<dbReference type="EMBL" id="AP014808">
    <property type="protein sequence ID" value="BAQ57967.1"/>
    <property type="molecule type" value="Genomic_DNA"/>
</dbReference>
<keyword evidence="3" id="KW-0645">Protease</keyword>
<feature type="signal peptide" evidence="1">
    <location>
        <begin position="1"/>
        <end position="30"/>
    </location>
</feature>
<organism evidence="3 4">
    <name type="scientific">Lactobacillus acetotolerans</name>
    <dbReference type="NCBI Taxonomy" id="1600"/>
    <lineage>
        <taxon>Bacteria</taxon>
        <taxon>Bacillati</taxon>
        <taxon>Bacillota</taxon>
        <taxon>Bacilli</taxon>
        <taxon>Lactobacillales</taxon>
        <taxon>Lactobacillaceae</taxon>
        <taxon>Lactobacillus</taxon>
    </lineage>
</organism>
<dbReference type="AlphaFoldDB" id="A0A0D6A559"/>
<keyword evidence="3" id="KW-0378">Hydrolase</keyword>
<protein>
    <submittedName>
        <fullName evidence="3">Putative protease</fullName>
    </submittedName>
</protein>
<evidence type="ECO:0000256" key="1">
    <source>
        <dbReference type="SAM" id="SignalP"/>
    </source>
</evidence>
<feature type="domain" description="S-layer protein C-terminal" evidence="2">
    <location>
        <begin position="179"/>
        <end position="198"/>
    </location>
</feature>
<proteinExistence type="predicted"/>
<name>A0A0D6A559_9LACO</name>
<dbReference type="PATRIC" id="fig|1600.4.peg.1609"/>
<keyword evidence="1" id="KW-0732">Signal</keyword>
<keyword evidence="4" id="KW-1185">Reference proteome</keyword>
<accession>A0A0D6A559</accession>
<dbReference type="InterPro" id="IPR024968">
    <property type="entry name" value="SlpA_C_lactobacillus"/>
</dbReference>
<evidence type="ECO:0000259" key="2">
    <source>
        <dbReference type="Pfam" id="PF03217"/>
    </source>
</evidence>
<evidence type="ECO:0000313" key="4">
    <source>
        <dbReference type="Proteomes" id="UP000035709"/>
    </source>
</evidence>
<dbReference type="GO" id="GO:0008233">
    <property type="term" value="F:peptidase activity"/>
    <property type="evidence" value="ECO:0007669"/>
    <property type="project" value="UniProtKB-KW"/>
</dbReference>
<dbReference type="GO" id="GO:0006508">
    <property type="term" value="P:proteolysis"/>
    <property type="evidence" value="ECO:0007669"/>
    <property type="project" value="UniProtKB-KW"/>
</dbReference>
<dbReference type="OrthoDB" id="2316306at2"/>
<dbReference type="Pfam" id="PF03217">
    <property type="entry name" value="SlpA"/>
    <property type="match status" value="3"/>
</dbReference>
<evidence type="ECO:0000313" key="3">
    <source>
        <dbReference type="EMBL" id="BAQ57967.1"/>
    </source>
</evidence>
<feature type="domain" description="S-layer protein C-terminal" evidence="2">
    <location>
        <begin position="38"/>
        <end position="102"/>
    </location>
</feature>
<dbReference type="Gene3D" id="1.20.5.420">
    <property type="entry name" value="Immunoglobulin FC, subunit C"/>
    <property type="match status" value="1"/>
</dbReference>
<gene>
    <name evidence="3" type="ORF">LBAT_1578</name>
</gene>
<dbReference type="Proteomes" id="UP000035709">
    <property type="component" value="Chromosome"/>
</dbReference>